<name>A0A9D1Q1K8_9FIRM</name>
<keyword evidence="1 2" id="KW-0238">DNA-binding</keyword>
<comment type="caution">
    <text evidence="4">The sequence shown here is derived from an EMBL/GenBank/DDBJ whole genome shotgun (WGS) entry which is preliminary data.</text>
</comment>
<gene>
    <name evidence="4" type="ORF">H9892_04725</name>
</gene>
<feature type="domain" description="HTH tetR-type" evidence="3">
    <location>
        <begin position="7"/>
        <end position="67"/>
    </location>
</feature>
<dbReference type="SUPFAM" id="SSF46689">
    <property type="entry name" value="Homeodomain-like"/>
    <property type="match status" value="1"/>
</dbReference>
<sequence length="172" mass="20924">MEYAPEEYTKHYIVTALFKLMNEYTYEKITVKDIVEKAGVGRATFYRYFKSKEEVIIYYFQHHTREFVFKQHFYPRCREDYIKVVTDVLTMFKDNIEPFRLLKKAHLCDLYLDFLNQNFVKTFERDNPDKNRYLPYLYAGMLYNISIKWLEDNCAEEITAMATLIVDAIYRE</sequence>
<dbReference type="Proteomes" id="UP000823990">
    <property type="component" value="Unassembled WGS sequence"/>
</dbReference>
<evidence type="ECO:0000256" key="2">
    <source>
        <dbReference type="PROSITE-ProRule" id="PRU00335"/>
    </source>
</evidence>
<evidence type="ECO:0000313" key="4">
    <source>
        <dbReference type="EMBL" id="HIW02624.1"/>
    </source>
</evidence>
<dbReference type="EMBL" id="DXHS01000074">
    <property type="protein sequence ID" value="HIW02624.1"/>
    <property type="molecule type" value="Genomic_DNA"/>
</dbReference>
<dbReference type="PANTHER" id="PTHR43479:SF11">
    <property type="entry name" value="ACREF_ENVCD OPERON REPRESSOR-RELATED"/>
    <property type="match status" value="1"/>
</dbReference>
<dbReference type="Gene3D" id="1.10.357.10">
    <property type="entry name" value="Tetracycline Repressor, domain 2"/>
    <property type="match status" value="1"/>
</dbReference>
<dbReference type="Pfam" id="PF00440">
    <property type="entry name" value="TetR_N"/>
    <property type="match status" value="1"/>
</dbReference>
<evidence type="ECO:0000313" key="5">
    <source>
        <dbReference type="Proteomes" id="UP000823990"/>
    </source>
</evidence>
<protein>
    <submittedName>
        <fullName evidence="4">TetR/AcrR family transcriptional regulator</fullName>
    </submittedName>
</protein>
<reference evidence="4" key="1">
    <citation type="journal article" date="2021" name="PeerJ">
        <title>Extensive microbial diversity within the chicken gut microbiome revealed by metagenomics and culture.</title>
        <authorList>
            <person name="Gilroy R."/>
            <person name="Ravi A."/>
            <person name="Getino M."/>
            <person name="Pursley I."/>
            <person name="Horton D.L."/>
            <person name="Alikhan N.F."/>
            <person name="Baker D."/>
            <person name="Gharbi K."/>
            <person name="Hall N."/>
            <person name="Watson M."/>
            <person name="Adriaenssens E.M."/>
            <person name="Foster-Nyarko E."/>
            <person name="Jarju S."/>
            <person name="Secka A."/>
            <person name="Antonio M."/>
            <person name="Oren A."/>
            <person name="Chaudhuri R.R."/>
            <person name="La Ragione R."/>
            <person name="Hildebrand F."/>
            <person name="Pallen M.J."/>
        </authorList>
    </citation>
    <scope>NUCLEOTIDE SEQUENCE</scope>
    <source>
        <strain evidence="4">12435</strain>
    </source>
</reference>
<feature type="DNA-binding region" description="H-T-H motif" evidence="2">
    <location>
        <begin position="30"/>
        <end position="49"/>
    </location>
</feature>
<dbReference type="InterPro" id="IPR009057">
    <property type="entry name" value="Homeodomain-like_sf"/>
</dbReference>
<reference evidence="4" key="2">
    <citation type="submission" date="2021-04" db="EMBL/GenBank/DDBJ databases">
        <authorList>
            <person name="Gilroy R."/>
        </authorList>
    </citation>
    <scope>NUCLEOTIDE SEQUENCE</scope>
    <source>
        <strain evidence="4">12435</strain>
    </source>
</reference>
<dbReference type="InterPro" id="IPR001647">
    <property type="entry name" value="HTH_TetR"/>
</dbReference>
<dbReference type="PROSITE" id="PS50977">
    <property type="entry name" value="HTH_TETR_2"/>
    <property type="match status" value="1"/>
</dbReference>
<dbReference type="AlphaFoldDB" id="A0A9D1Q1K8"/>
<dbReference type="PANTHER" id="PTHR43479">
    <property type="entry name" value="ACREF/ENVCD OPERON REPRESSOR-RELATED"/>
    <property type="match status" value="1"/>
</dbReference>
<dbReference type="GO" id="GO:0003677">
    <property type="term" value="F:DNA binding"/>
    <property type="evidence" value="ECO:0007669"/>
    <property type="project" value="UniProtKB-UniRule"/>
</dbReference>
<dbReference type="PRINTS" id="PR00455">
    <property type="entry name" value="HTHTETR"/>
</dbReference>
<proteinExistence type="predicted"/>
<organism evidence="4 5">
    <name type="scientific">Candidatus Protoclostridium stercorigallinarum</name>
    <dbReference type="NCBI Taxonomy" id="2838741"/>
    <lineage>
        <taxon>Bacteria</taxon>
        <taxon>Bacillati</taxon>
        <taxon>Bacillota</taxon>
        <taxon>Clostridia</taxon>
        <taxon>Candidatus Protoclostridium</taxon>
    </lineage>
</organism>
<dbReference type="InterPro" id="IPR050624">
    <property type="entry name" value="HTH-type_Tx_Regulator"/>
</dbReference>
<accession>A0A9D1Q1K8</accession>
<evidence type="ECO:0000256" key="1">
    <source>
        <dbReference type="ARBA" id="ARBA00023125"/>
    </source>
</evidence>
<evidence type="ECO:0000259" key="3">
    <source>
        <dbReference type="PROSITE" id="PS50977"/>
    </source>
</evidence>